<keyword evidence="4" id="KW-1185">Reference proteome</keyword>
<dbReference type="Proteomes" id="UP001562354">
    <property type="component" value="Unassembled WGS sequence"/>
</dbReference>
<evidence type="ECO:0000256" key="1">
    <source>
        <dbReference type="SAM" id="MobiDB-lite"/>
    </source>
</evidence>
<dbReference type="GeneID" id="95977567"/>
<evidence type="ECO:0000313" key="3">
    <source>
        <dbReference type="EMBL" id="KAL1304959.1"/>
    </source>
</evidence>
<keyword evidence="2" id="KW-0472">Membrane</keyword>
<proteinExistence type="predicted"/>
<dbReference type="Gene3D" id="3.40.50.11350">
    <property type="match status" value="1"/>
</dbReference>
<gene>
    <name evidence="3" type="ORF">AAFC00_003867</name>
</gene>
<feature type="region of interest" description="Disordered" evidence="1">
    <location>
        <begin position="1"/>
        <end position="32"/>
    </location>
</feature>
<feature type="transmembrane region" description="Helical" evidence="2">
    <location>
        <begin position="85"/>
        <end position="104"/>
    </location>
</feature>
<reference evidence="3 4" key="1">
    <citation type="submission" date="2024-07" db="EMBL/GenBank/DDBJ databases">
        <title>Draft sequence of the Neodothiora populina.</title>
        <authorList>
            <person name="Drown D.D."/>
            <person name="Schuette U.S."/>
            <person name="Buechlein A.B."/>
            <person name="Rusch D.R."/>
            <person name="Winton L.W."/>
            <person name="Adams G.A."/>
        </authorList>
    </citation>
    <scope>NUCLEOTIDE SEQUENCE [LARGE SCALE GENOMIC DNA]</scope>
    <source>
        <strain evidence="3 4">CPC 39397</strain>
    </source>
</reference>
<evidence type="ECO:0000313" key="4">
    <source>
        <dbReference type="Proteomes" id="UP001562354"/>
    </source>
</evidence>
<keyword evidence="2" id="KW-1133">Transmembrane helix</keyword>
<keyword evidence="2" id="KW-0812">Transmembrane</keyword>
<sequence length="605" mass="67278">MRDRRNTNLSISSLTSTSSTSSTVPTISVPVPGDALHDDVEKGRFLWVHPTANAQPLPSPLLKHARESHQTFLDRCRSHLSWKRLLVVVAAVSLFLCYHCSSWLELSSAAESPVPPPDKKLFFSPDAAIPQDPTPLIFQDDKGETKWTVSIPHTLEFPLRPHQYRNVCQASEKVGQSVAAMMARSRVMRRDRYSSKQYYSTSKSFVDVADAENMGMLPADTRHQSVSVVGRSDTNITESTTICEKSLTFVMETDKAGFGESLMSLWLAYGLAQKEGRAFFINDNAWPYGKYASFFELPPQPSCSPPPAHQVVPCPHTARHLVASAATMPWTFGAAFKDEFVRPRRSGMNKNREIYDMARTGYEHLFKLIGDDANFLEHKTSDLRKESAESGTPVVGMHIRRGDLHPYELQFSNDYLPFERFSTAAMEMLTRLNPNLTLSDDKQASILLASDDPDIYLSDDLGNTFPESVSVVRAQERIVLASKKTLPPAVPLRNGAYTKHVDENSGWEGGFYSALFFGLGGGHPSTVDPTDEEKEMMKQAMFLRELVGRGYLLDIGVLSRADAVVCASSSAACRLVGVIMGWDKVSGGQWRNVDAGRYWSFDGQL</sequence>
<accession>A0ABR3PFR2</accession>
<organism evidence="3 4">
    <name type="scientific">Neodothiora populina</name>
    <dbReference type="NCBI Taxonomy" id="2781224"/>
    <lineage>
        <taxon>Eukaryota</taxon>
        <taxon>Fungi</taxon>
        <taxon>Dikarya</taxon>
        <taxon>Ascomycota</taxon>
        <taxon>Pezizomycotina</taxon>
        <taxon>Dothideomycetes</taxon>
        <taxon>Dothideomycetidae</taxon>
        <taxon>Dothideales</taxon>
        <taxon>Dothioraceae</taxon>
        <taxon>Neodothiora</taxon>
    </lineage>
</organism>
<dbReference type="EMBL" id="JBFMKM010000008">
    <property type="protein sequence ID" value="KAL1304959.1"/>
    <property type="molecule type" value="Genomic_DNA"/>
</dbReference>
<dbReference type="PANTHER" id="PTHR13132">
    <property type="entry name" value="ALPHA- 1,6 -FUCOSYLTRANSFERASE"/>
    <property type="match status" value="1"/>
</dbReference>
<feature type="compositionally biased region" description="Low complexity" evidence="1">
    <location>
        <begin position="7"/>
        <end position="30"/>
    </location>
</feature>
<name>A0ABR3PFR2_9PEZI</name>
<protein>
    <submittedName>
        <fullName evidence="3">Uncharacterized protein</fullName>
    </submittedName>
</protein>
<evidence type="ECO:0000256" key="2">
    <source>
        <dbReference type="SAM" id="Phobius"/>
    </source>
</evidence>
<comment type="caution">
    <text evidence="3">The sequence shown here is derived from an EMBL/GenBank/DDBJ whole genome shotgun (WGS) entry which is preliminary data.</text>
</comment>
<dbReference type="RefSeq" id="XP_069201233.1">
    <property type="nucleotide sequence ID" value="XM_069343407.1"/>
</dbReference>
<dbReference type="PANTHER" id="PTHR13132:SF29">
    <property type="entry name" value="ALPHA-(1,6)-FUCOSYLTRANSFERASE"/>
    <property type="match status" value="1"/>
</dbReference>